<dbReference type="Proteomes" id="UP000276776">
    <property type="component" value="Unassembled WGS sequence"/>
</dbReference>
<dbReference type="WBParaSite" id="TCLT_0000754201-mRNA-1">
    <property type="protein sequence ID" value="TCLT_0000754201-mRNA-1"/>
    <property type="gene ID" value="TCLT_0000754201"/>
</dbReference>
<gene>
    <name evidence="1" type="ORF">TCLT_LOCUS7531</name>
</gene>
<dbReference type="STRING" id="103827.A0A0N5D3M8"/>
<dbReference type="OMA" id="CKEPAIL"/>
<evidence type="ECO:0000313" key="2">
    <source>
        <dbReference type="Proteomes" id="UP000276776"/>
    </source>
</evidence>
<proteinExistence type="predicted"/>
<keyword evidence="2" id="KW-1185">Reference proteome</keyword>
<reference evidence="1 2" key="2">
    <citation type="submission" date="2018-11" db="EMBL/GenBank/DDBJ databases">
        <authorList>
            <consortium name="Pathogen Informatics"/>
        </authorList>
    </citation>
    <scope>NUCLEOTIDE SEQUENCE [LARGE SCALE GENOMIC DNA]</scope>
</reference>
<accession>A0A0N5D3M8</accession>
<sequence>MSHLLSGLIEKAIEELDYFSHCGGKHGSLCGVAYLILLAAFRQHNELLYQRALSVINGNLKSRLQQICIRGCVLLTEGFHIQFVDFLRPGILLSLLDVHELFNLNDELKARIYGSLIEIHGKASNLNGLLSLWERVVAEKNLNNYRVVILKLGHFYVCNNFSLPKDLQYYLRQYRE</sequence>
<evidence type="ECO:0000313" key="3">
    <source>
        <dbReference type="WBParaSite" id="TCLT_0000754201-mRNA-1"/>
    </source>
</evidence>
<evidence type="ECO:0000313" key="1">
    <source>
        <dbReference type="EMBL" id="VDN04997.1"/>
    </source>
</evidence>
<name>A0A0N5D3M8_THECL</name>
<dbReference type="OrthoDB" id="5794438at2759"/>
<dbReference type="AlphaFoldDB" id="A0A0N5D3M8"/>
<dbReference type="EMBL" id="UYYF01004518">
    <property type="protein sequence ID" value="VDN04997.1"/>
    <property type="molecule type" value="Genomic_DNA"/>
</dbReference>
<protein>
    <submittedName>
        <fullName evidence="3">CCR4-NOT transcription complex subunit 8</fullName>
    </submittedName>
</protein>
<reference evidence="3" key="1">
    <citation type="submission" date="2017-02" db="UniProtKB">
        <authorList>
            <consortium name="WormBaseParasite"/>
        </authorList>
    </citation>
    <scope>IDENTIFICATION</scope>
</reference>
<organism evidence="3">
    <name type="scientific">Thelazia callipaeda</name>
    <name type="common">Oriental eyeworm</name>
    <name type="synonym">Parasitic nematode</name>
    <dbReference type="NCBI Taxonomy" id="103827"/>
    <lineage>
        <taxon>Eukaryota</taxon>
        <taxon>Metazoa</taxon>
        <taxon>Ecdysozoa</taxon>
        <taxon>Nematoda</taxon>
        <taxon>Chromadorea</taxon>
        <taxon>Rhabditida</taxon>
        <taxon>Spirurina</taxon>
        <taxon>Spiruromorpha</taxon>
        <taxon>Thelazioidea</taxon>
        <taxon>Thelaziidae</taxon>
        <taxon>Thelazia</taxon>
    </lineage>
</organism>